<evidence type="ECO:0000256" key="4">
    <source>
        <dbReference type="ARBA" id="ARBA00013093"/>
    </source>
</evidence>
<feature type="binding site" evidence="12">
    <location>
        <begin position="118"/>
        <end position="121"/>
    </location>
    <ligand>
        <name>substrate</name>
    </ligand>
</feature>
<feature type="binding site" evidence="12">
    <location>
        <position position="279"/>
    </location>
    <ligand>
        <name>Mg(2+)</name>
        <dbReference type="ChEBI" id="CHEBI:18420"/>
        <label>2</label>
    </ligand>
</feature>
<dbReference type="PIRSF" id="PIRSF500210">
    <property type="entry name" value="FBPtase"/>
    <property type="match status" value="1"/>
</dbReference>
<comment type="pathway">
    <text evidence="2">Carbohydrate biosynthesis; Calvin cycle.</text>
</comment>
<evidence type="ECO:0000256" key="12">
    <source>
        <dbReference type="HAMAP-Rule" id="MF_01855"/>
    </source>
</evidence>
<dbReference type="Gene3D" id="3.40.190.80">
    <property type="match status" value="1"/>
</dbReference>
<dbReference type="RefSeq" id="WP_168058532.1">
    <property type="nucleotide sequence ID" value="NZ_VTOW01000001.1"/>
</dbReference>
<dbReference type="NCBIfam" id="NF006779">
    <property type="entry name" value="PRK09293.1-3"/>
    <property type="match status" value="1"/>
</dbReference>
<evidence type="ECO:0000313" key="17">
    <source>
        <dbReference type="Proteomes" id="UP000534783"/>
    </source>
</evidence>
<dbReference type="InterPro" id="IPR000146">
    <property type="entry name" value="FBPase_class-1"/>
</dbReference>
<comment type="subunit">
    <text evidence="12">Homotetramer.</text>
</comment>
<comment type="cofactor">
    <cofactor evidence="12">
        <name>Mg(2+)</name>
        <dbReference type="ChEBI" id="CHEBI:18420"/>
    </cofactor>
    <text evidence="12">Binds 2 magnesium ions per subunit.</text>
</comment>
<keyword evidence="6 12" id="KW-0479">Metal-binding</keyword>
<sequence length="347" mass="38007">MNRKKMTLARHVLEQQKYSPKATGELSSLLIQLGLAAKTIVREVSRAGLVNILGLTGETNVQGEAVKKLDRFANEVFVEAFGYGGLLCTLISEEMEKPLHLPENCPQGHYTLLVDPIDGSSNIDVNGIFGSIFSFQKRPEGEAHGTPEALLRKGSEQIAAGYIMYGPSTMLVYTVGSGVHGFTLDPGVGEFFLSHENIRIPTRSRAYSVNQGNYRRWAPEVQRLVDDFSGRGDEGERGYALRYAGSLLADIHRILLEGGIYLYPGSLDQPEGKLRLLYEAAPLALVVEQAGGRASTGTESILALQPKNLHQRVPLFIGSPEEVARAESFIRSRRRKGINDSGGERLP</sequence>
<evidence type="ECO:0000313" key="16">
    <source>
        <dbReference type="EMBL" id="NKE70266.1"/>
    </source>
</evidence>
<proteinExistence type="inferred from homology"/>
<feature type="binding site" evidence="12">
    <location>
        <position position="273"/>
    </location>
    <ligand>
        <name>substrate</name>
    </ligand>
</feature>
<dbReference type="PANTHER" id="PTHR11556">
    <property type="entry name" value="FRUCTOSE-1,6-BISPHOSPHATASE-RELATED"/>
    <property type="match status" value="1"/>
</dbReference>
<dbReference type="PIRSF" id="PIRSF000904">
    <property type="entry name" value="FBPtase_SBPase"/>
    <property type="match status" value="1"/>
</dbReference>
<dbReference type="Gene3D" id="3.30.540.10">
    <property type="entry name" value="Fructose-1,6-Bisphosphatase, subunit A, domain 1"/>
    <property type="match status" value="1"/>
</dbReference>
<feature type="binding site" evidence="12">
    <location>
        <position position="115"/>
    </location>
    <ligand>
        <name>Mg(2+)</name>
        <dbReference type="ChEBI" id="CHEBI:18420"/>
        <label>1</label>
    </ligand>
</feature>
<dbReference type="CDD" id="cd00354">
    <property type="entry name" value="FBPase"/>
    <property type="match status" value="1"/>
</dbReference>
<dbReference type="GO" id="GO:0042132">
    <property type="term" value="F:fructose 1,6-bisphosphate 1-phosphatase activity"/>
    <property type="evidence" value="ECO:0007669"/>
    <property type="project" value="UniProtKB-UniRule"/>
</dbReference>
<comment type="similarity">
    <text evidence="3 12 13">Belongs to the FBPase class 1 family.</text>
</comment>
<dbReference type="GO" id="GO:0006002">
    <property type="term" value="P:fructose 6-phosphate metabolic process"/>
    <property type="evidence" value="ECO:0007669"/>
    <property type="project" value="TreeGrafter"/>
</dbReference>
<dbReference type="NCBIfam" id="NF006778">
    <property type="entry name" value="PRK09293.1-1"/>
    <property type="match status" value="1"/>
</dbReference>
<dbReference type="GO" id="GO:0006094">
    <property type="term" value="P:gluconeogenesis"/>
    <property type="evidence" value="ECO:0007669"/>
    <property type="project" value="UniProtKB-UniRule"/>
</dbReference>
<dbReference type="EMBL" id="VTOW01000001">
    <property type="protein sequence ID" value="NKE70266.1"/>
    <property type="molecule type" value="Genomic_DNA"/>
</dbReference>
<dbReference type="GO" id="GO:0005829">
    <property type="term" value="C:cytosol"/>
    <property type="evidence" value="ECO:0007669"/>
    <property type="project" value="TreeGrafter"/>
</dbReference>
<feature type="binding site" evidence="12">
    <location>
        <position position="118"/>
    </location>
    <ligand>
        <name>Mg(2+)</name>
        <dbReference type="ChEBI" id="CHEBI:18420"/>
        <label>2</label>
    </ligand>
</feature>
<dbReference type="SUPFAM" id="SSF56655">
    <property type="entry name" value="Carbohydrate phosphatase"/>
    <property type="match status" value="1"/>
</dbReference>
<dbReference type="PRINTS" id="PR00115">
    <property type="entry name" value="F16BPHPHTASE"/>
</dbReference>
<dbReference type="AlphaFoldDB" id="A0A7X6IA96"/>
<evidence type="ECO:0000256" key="11">
    <source>
        <dbReference type="ARBA" id="ARBA00081210"/>
    </source>
</evidence>
<dbReference type="FunFam" id="3.30.540.10:FF:000002">
    <property type="entry name" value="Fructose-1,6-bisphosphatase class 1"/>
    <property type="match status" value="1"/>
</dbReference>
<keyword evidence="5 12" id="KW-0963">Cytoplasm</keyword>
<reference evidence="16 17" key="1">
    <citation type="journal article" date="2020" name="Nature">
        <title>Bacterial chemolithoautotrophy via manganese oxidation.</title>
        <authorList>
            <person name="Yu H."/>
            <person name="Leadbetter J.R."/>
        </authorList>
    </citation>
    <scope>NUCLEOTIDE SEQUENCE [LARGE SCALE GENOMIC DNA]</scope>
    <source>
        <strain evidence="16 17">Mn-1</strain>
    </source>
</reference>
<comment type="catalytic activity">
    <reaction evidence="1 12">
        <text>beta-D-fructose 1,6-bisphosphate + H2O = beta-D-fructose 6-phosphate + phosphate</text>
        <dbReference type="Rhea" id="RHEA:11064"/>
        <dbReference type="ChEBI" id="CHEBI:15377"/>
        <dbReference type="ChEBI" id="CHEBI:32966"/>
        <dbReference type="ChEBI" id="CHEBI:43474"/>
        <dbReference type="ChEBI" id="CHEBI:57634"/>
        <dbReference type="EC" id="3.1.3.11"/>
    </reaction>
</comment>
<feature type="binding site" evidence="12">
    <location>
        <position position="93"/>
    </location>
    <ligand>
        <name>Mg(2+)</name>
        <dbReference type="ChEBI" id="CHEBI:18420"/>
        <label>1</label>
    </ligand>
</feature>
<evidence type="ECO:0000256" key="7">
    <source>
        <dbReference type="ARBA" id="ARBA00022801"/>
    </source>
</evidence>
<evidence type="ECO:0000256" key="1">
    <source>
        <dbReference type="ARBA" id="ARBA00001273"/>
    </source>
</evidence>
<comment type="subcellular location">
    <subcellularLocation>
        <location evidence="12">Cytoplasm</location>
    </subcellularLocation>
</comment>
<dbReference type="EC" id="3.1.3.11" evidence="4 12"/>
<feature type="binding site" evidence="12">
    <location>
        <begin position="261"/>
        <end position="263"/>
    </location>
    <ligand>
        <name>substrate</name>
    </ligand>
</feature>
<evidence type="ECO:0000259" key="14">
    <source>
        <dbReference type="Pfam" id="PF00316"/>
    </source>
</evidence>
<gene>
    <name evidence="12" type="primary">fbp</name>
    <name evidence="16" type="ORF">MNODULE_05845</name>
</gene>
<evidence type="ECO:0000259" key="15">
    <source>
        <dbReference type="Pfam" id="PF18913"/>
    </source>
</evidence>
<dbReference type="GO" id="GO:0005986">
    <property type="term" value="P:sucrose biosynthetic process"/>
    <property type="evidence" value="ECO:0007669"/>
    <property type="project" value="TreeGrafter"/>
</dbReference>
<keyword evidence="7 12" id="KW-0378">Hydrolase</keyword>
<organism evidence="16 17">
    <name type="scientific">Candidatus Manganitrophus noduliformans</name>
    <dbReference type="NCBI Taxonomy" id="2606439"/>
    <lineage>
        <taxon>Bacteria</taxon>
        <taxon>Pseudomonadati</taxon>
        <taxon>Nitrospirota</taxon>
        <taxon>Nitrospiria</taxon>
        <taxon>Candidatus Troglogloeales</taxon>
        <taxon>Candidatus Manganitrophaceae</taxon>
        <taxon>Candidatus Manganitrophus</taxon>
    </lineage>
</organism>
<feature type="domain" description="Fructose-1-6-bisphosphatase class 1 C-terminal" evidence="15">
    <location>
        <begin position="200"/>
        <end position="329"/>
    </location>
</feature>
<feature type="binding site" evidence="12">
    <location>
        <position position="243"/>
    </location>
    <ligand>
        <name>substrate</name>
    </ligand>
</feature>
<dbReference type="InterPro" id="IPR033391">
    <property type="entry name" value="FBPase_N"/>
</dbReference>
<accession>A0A7X6IA96</accession>
<dbReference type="InterPro" id="IPR020548">
    <property type="entry name" value="Fructose_bisphosphatase_AS"/>
</dbReference>
<protein>
    <recommendedName>
        <fullName evidence="10 12">Fructose-1,6-bisphosphatase class 1</fullName>
        <shortName evidence="12">FBPase class 1</shortName>
        <ecNumber evidence="4 12">3.1.3.11</ecNumber>
    </recommendedName>
    <alternativeName>
        <fullName evidence="11 12">D-fructose-1,6-bisphosphate 1-phosphohydrolase class 1</fullName>
    </alternativeName>
</protein>
<dbReference type="Pfam" id="PF00316">
    <property type="entry name" value="FBPase"/>
    <property type="match status" value="1"/>
</dbReference>
<feature type="binding site" evidence="12">
    <location>
        <position position="117"/>
    </location>
    <ligand>
        <name>Mg(2+)</name>
        <dbReference type="ChEBI" id="CHEBI:18420"/>
        <label>1</label>
    </ligand>
</feature>
<keyword evidence="17" id="KW-1185">Reference proteome</keyword>
<evidence type="ECO:0000256" key="3">
    <source>
        <dbReference type="ARBA" id="ARBA00010941"/>
    </source>
</evidence>
<keyword evidence="8 12" id="KW-0460">Magnesium</keyword>
<name>A0A7X6IA96_9BACT</name>
<comment type="caution">
    <text evidence="16">The sequence shown here is derived from an EMBL/GenBank/DDBJ whole genome shotgun (WGS) entry which is preliminary data.</text>
</comment>
<dbReference type="PROSITE" id="PS00124">
    <property type="entry name" value="FBPASE"/>
    <property type="match status" value="1"/>
</dbReference>
<evidence type="ECO:0000256" key="6">
    <source>
        <dbReference type="ARBA" id="ARBA00022723"/>
    </source>
</evidence>
<evidence type="ECO:0000256" key="8">
    <source>
        <dbReference type="ARBA" id="ARBA00022842"/>
    </source>
</evidence>
<feature type="domain" description="Fructose-1-6-bisphosphatase class I N-terminal" evidence="14">
    <location>
        <begin position="6"/>
        <end position="196"/>
    </location>
</feature>
<keyword evidence="9 12" id="KW-0119">Carbohydrate metabolism</keyword>
<evidence type="ECO:0000256" key="10">
    <source>
        <dbReference type="ARBA" id="ARBA00072069"/>
    </source>
</evidence>
<dbReference type="InterPro" id="IPR044015">
    <property type="entry name" value="FBPase_C_dom"/>
</dbReference>
<feature type="binding site" evidence="12">
    <location>
        <position position="210"/>
    </location>
    <ligand>
        <name>substrate</name>
    </ligand>
</feature>
<dbReference type="InterPro" id="IPR028343">
    <property type="entry name" value="FBPtase"/>
</dbReference>
<dbReference type="GO" id="GO:0030388">
    <property type="term" value="P:fructose 1,6-bisphosphate metabolic process"/>
    <property type="evidence" value="ECO:0007669"/>
    <property type="project" value="TreeGrafter"/>
</dbReference>
<dbReference type="HAMAP" id="MF_01855">
    <property type="entry name" value="FBPase_class1"/>
    <property type="match status" value="1"/>
</dbReference>
<dbReference type="Pfam" id="PF18913">
    <property type="entry name" value="FBPase_C"/>
    <property type="match status" value="1"/>
</dbReference>
<dbReference type="GO" id="GO:0006000">
    <property type="term" value="P:fructose metabolic process"/>
    <property type="evidence" value="ECO:0007669"/>
    <property type="project" value="TreeGrafter"/>
</dbReference>
<dbReference type="PANTHER" id="PTHR11556:SF35">
    <property type="entry name" value="SEDOHEPTULOSE-1,7-BISPHOSPHATASE, CHLOROPLASTIC"/>
    <property type="match status" value="1"/>
</dbReference>
<evidence type="ECO:0000256" key="13">
    <source>
        <dbReference type="RuleBase" id="RU000508"/>
    </source>
</evidence>
<evidence type="ECO:0000256" key="9">
    <source>
        <dbReference type="ARBA" id="ARBA00023277"/>
    </source>
</evidence>
<evidence type="ECO:0000256" key="2">
    <source>
        <dbReference type="ARBA" id="ARBA00005215"/>
    </source>
</evidence>
<dbReference type="GO" id="GO:0000287">
    <property type="term" value="F:magnesium ion binding"/>
    <property type="evidence" value="ECO:0007669"/>
    <property type="project" value="UniProtKB-UniRule"/>
</dbReference>
<feature type="binding site" evidence="12">
    <location>
        <position position="115"/>
    </location>
    <ligand>
        <name>Mg(2+)</name>
        <dbReference type="ChEBI" id="CHEBI:18420"/>
        <label>2</label>
    </ligand>
</feature>
<evidence type="ECO:0000256" key="5">
    <source>
        <dbReference type="ARBA" id="ARBA00022490"/>
    </source>
</evidence>
<dbReference type="Proteomes" id="UP000534783">
    <property type="component" value="Unassembled WGS sequence"/>
</dbReference>